<dbReference type="CDD" id="cd02440">
    <property type="entry name" value="AdoMet_MTases"/>
    <property type="match status" value="1"/>
</dbReference>
<evidence type="ECO:0000256" key="4">
    <source>
        <dbReference type="ARBA" id="ARBA00022679"/>
    </source>
</evidence>
<feature type="compositionally biased region" description="Low complexity" evidence="9">
    <location>
        <begin position="1"/>
        <end position="15"/>
    </location>
</feature>
<gene>
    <name evidence="10" type="ORF">CHLRE_09g396735v5</name>
</gene>
<sequence length="360" mass="37166">MATVAAAAAPPASGAGTNGVSPPPAEIEATCLRCVISAIGGSIADDISDVLLSLGAQSVVVQEHRPDGAPEQEIFDDGEAKLWDVCDIVAHFPLEADVDSCVALLEDAMREADMLLPDSAGLVYAVSPVANESWVEQIKASYVPLQIADDLWIIPEWSEPQDVAATNIILQPGVAFGTGEHPTTSLCLRELRDLAAAGRLRGVTVCDYGTGSGVLAIAALKYGAASVVGTDIDSLAVKAAQRNGALNGYEPPAFLALQCGAGINDPEPIGAAAAVAAGSSSSSSGSSPTFDLVVANILRGPLVELQGRLSGYVKPGGMLMLSGILYEQAAEIQAAYGGEFQDFVVKTHQQWAVITAVKRR</sequence>
<dbReference type="InterPro" id="IPR004498">
    <property type="entry name" value="Ribosomal_PrmA_MeTrfase"/>
</dbReference>
<evidence type="ECO:0000256" key="9">
    <source>
        <dbReference type="SAM" id="MobiDB-lite"/>
    </source>
</evidence>
<dbReference type="Proteomes" id="UP000006906">
    <property type="component" value="Chromosome 9"/>
</dbReference>
<keyword evidence="2" id="KW-0963">Cytoplasm</keyword>
<reference evidence="10 11" key="1">
    <citation type="journal article" date="2007" name="Science">
        <title>The Chlamydomonas genome reveals the evolution of key animal and plant functions.</title>
        <authorList>
            <person name="Merchant S.S."/>
            <person name="Prochnik S.E."/>
            <person name="Vallon O."/>
            <person name="Harris E.H."/>
            <person name="Karpowicz S.J."/>
            <person name="Witman G.B."/>
            <person name="Terry A."/>
            <person name="Salamov A."/>
            <person name="Fritz-Laylin L.K."/>
            <person name="Marechal-Drouard L."/>
            <person name="Marshall W.F."/>
            <person name="Qu L.H."/>
            <person name="Nelson D.R."/>
            <person name="Sanderfoot A.A."/>
            <person name="Spalding M.H."/>
            <person name="Kapitonov V.V."/>
            <person name="Ren Q."/>
            <person name="Ferris P."/>
            <person name="Lindquist E."/>
            <person name="Shapiro H."/>
            <person name="Lucas S.M."/>
            <person name="Grimwood J."/>
            <person name="Schmutz J."/>
            <person name="Cardol P."/>
            <person name="Cerutti H."/>
            <person name="Chanfreau G."/>
            <person name="Chen C.L."/>
            <person name="Cognat V."/>
            <person name="Croft M.T."/>
            <person name="Dent R."/>
            <person name="Dutcher S."/>
            <person name="Fernandez E."/>
            <person name="Fukuzawa H."/>
            <person name="Gonzalez-Ballester D."/>
            <person name="Gonzalez-Halphen D."/>
            <person name="Hallmann A."/>
            <person name="Hanikenne M."/>
            <person name="Hippler M."/>
            <person name="Inwood W."/>
            <person name="Jabbari K."/>
            <person name="Kalanon M."/>
            <person name="Kuras R."/>
            <person name="Lefebvre P.A."/>
            <person name="Lemaire S.D."/>
            <person name="Lobanov A.V."/>
            <person name="Lohr M."/>
            <person name="Manuell A."/>
            <person name="Meier I."/>
            <person name="Mets L."/>
            <person name="Mittag M."/>
            <person name="Mittelmeier T."/>
            <person name="Moroney J.V."/>
            <person name="Moseley J."/>
            <person name="Napoli C."/>
            <person name="Nedelcu A.M."/>
            <person name="Niyogi K."/>
            <person name="Novoselov S.V."/>
            <person name="Paulsen I.T."/>
            <person name="Pazour G."/>
            <person name="Purton S."/>
            <person name="Ral J.P."/>
            <person name="Riano-Pachon D.M."/>
            <person name="Riekhof W."/>
            <person name="Rymarquis L."/>
            <person name="Schroda M."/>
            <person name="Stern D."/>
            <person name="Umen J."/>
            <person name="Willows R."/>
            <person name="Wilson N."/>
            <person name="Zimmer S.L."/>
            <person name="Allmer J."/>
            <person name="Balk J."/>
            <person name="Bisova K."/>
            <person name="Chen C.J."/>
            <person name="Elias M."/>
            <person name="Gendler K."/>
            <person name="Hauser C."/>
            <person name="Lamb M.R."/>
            <person name="Ledford H."/>
            <person name="Long J.C."/>
            <person name="Minagawa J."/>
            <person name="Page M.D."/>
            <person name="Pan J."/>
            <person name="Pootakham W."/>
            <person name="Roje S."/>
            <person name="Rose A."/>
            <person name="Stahlberg E."/>
            <person name="Terauchi A.M."/>
            <person name="Yang P."/>
            <person name="Ball S."/>
            <person name="Bowler C."/>
            <person name="Dieckmann C.L."/>
            <person name="Gladyshev V.N."/>
            <person name="Green P."/>
            <person name="Jorgensen R."/>
            <person name="Mayfield S."/>
            <person name="Mueller-Roeber B."/>
            <person name="Rajamani S."/>
            <person name="Sayre R.T."/>
            <person name="Brokstein P."/>
            <person name="Dubchak I."/>
            <person name="Goodstein D."/>
            <person name="Hornick L."/>
            <person name="Huang Y.W."/>
            <person name="Jhaveri J."/>
            <person name="Luo Y."/>
            <person name="Martinez D."/>
            <person name="Ngau W.C."/>
            <person name="Otillar B."/>
            <person name="Poliakov A."/>
            <person name="Porter A."/>
            <person name="Szajkowski L."/>
            <person name="Werner G."/>
            <person name="Zhou K."/>
            <person name="Grigoriev I.V."/>
            <person name="Rokhsar D.S."/>
            <person name="Grossman A.R."/>
        </authorList>
    </citation>
    <scope>NUCLEOTIDE SEQUENCE [LARGE SCALE GENOMIC DNA]</scope>
    <source>
        <strain evidence="11">CC-503</strain>
        <strain evidence="10">CC-503 cw92 mt+</strain>
    </source>
</reference>
<name>A0A2K3DEP0_CHLRE</name>
<keyword evidence="4" id="KW-0808">Transferase</keyword>
<dbReference type="InterPro" id="IPR029063">
    <property type="entry name" value="SAM-dependent_MTases_sf"/>
</dbReference>
<evidence type="ECO:0000313" key="10">
    <source>
        <dbReference type="EMBL" id="PNW78987.1"/>
    </source>
</evidence>
<dbReference type="OMA" id="WIVPEWT"/>
<evidence type="ECO:0000256" key="3">
    <source>
        <dbReference type="ARBA" id="ARBA00022603"/>
    </source>
</evidence>
<evidence type="ECO:0000256" key="8">
    <source>
        <dbReference type="ARBA" id="ARBA00042266"/>
    </source>
</evidence>
<proteinExistence type="inferred from homology"/>
<dbReference type="KEGG" id="cre:CHLRE_09g396735v5"/>
<comment type="similarity">
    <text evidence="6">Belongs to the methyltransferase superfamily. ETFBKMT family.</text>
</comment>
<dbReference type="STRING" id="3055.A0A2K3DEP0"/>
<dbReference type="InterPro" id="IPR050078">
    <property type="entry name" value="Ribosomal_L11_MeTrfase_PrmA"/>
</dbReference>
<dbReference type="Pfam" id="PF06325">
    <property type="entry name" value="PrmA"/>
    <property type="match status" value="1"/>
</dbReference>
<evidence type="ECO:0000256" key="2">
    <source>
        <dbReference type="ARBA" id="ARBA00022490"/>
    </source>
</evidence>
<feature type="region of interest" description="Disordered" evidence="9">
    <location>
        <begin position="1"/>
        <end position="22"/>
    </location>
</feature>
<evidence type="ECO:0000256" key="7">
    <source>
        <dbReference type="ARBA" id="ARBA00041867"/>
    </source>
</evidence>
<dbReference type="OrthoDB" id="419617at2759"/>
<dbReference type="EMBL" id="CM008970">
    <property type="protein sequence ID" value="PNW78987.1"/>
    <property type="molecule type" value="Genomic_DNA"/>
</dbReference>
<accession>A0A2K3DEP0</accession>
<dbReference type="GeneID" id="66054703"/>
<dbReference type="RefSeq" id="XP_042921288.1">
    <property type="nucleotide sequence ID" value="XM_043065815.1"/>
</dbReference>
<keyword evidence="11" id="KW-1185">Reference proteome</keyword>
<evidence type="ECO:0000256" key="6">
    <source>
        <dbReference type="ARBA" id="ARBA00037932"/>
    </source>
</evidence>
<keyword evidence="5" id="KW-0949">S-adenosyl-L-methionine</keyword>
<comment type="similarity">
    <text evidence="1">Belongs to the methyltransferase superfamily. PrmA family.</text>
</comment>
<protein>
    <recommendedName>
        <fullName evidence="8">ETFB lysine methyltransferase</fullName>
    </recommendedName>
    <alternativeName>
        <fullName evidence="7">Protein N-lysine methyltransferase METTL20</fullName>
    </alternativeName>
</protein>
<dbReference type="PANTHER" id="PTHR43648:SF1">
    <property type="entry name" value="ELECTRON TRANSFER FLAVOPROTEIN BETA SUBUNIT LYSINE METHYLTRANSFERASE"/>
    <property type="match status" value="1"/>
</dbReference>
<evidence type="ECO:0000256" key="5">
    <source>
        <dbReference type="ARBA" id="ARBA00022691"/>
    </source>
</evidence>
<evidence type="ECO:0000256" key="1">
    <source>
        <dbReference type="ARBA" id="ARBA00009741"/>
    </source>
</evidence>
<dbReference type="PANTHER" id="PTHR43648">
    <property type="entry name" value="ELECTRON TRANSFER FLAVOPROTEIN BETA SUBUNIT LYSINE METHYLTRANSFERASE"/>
    <property type="match status" value="1"/>
</dbReference>
<dbReference type="HAMAP" id="MF_00735">
    <property type="entry name" value="Methyltr_PrmA"/>
    <property type="match status" value="1"/>
</dbReference>
<organism evidence="10 11">
    <name type="scientific">Chlamydomonas reinhardtii</name>
    <name type="common">Chlamydomonas smithii</name>
    <dbReference type="NCBI Taxonomy" id="3055"/>
    <lineage>
        <taxon>Eukaryota</taxon>
        <taxon>Viridiplantae</taxon>
        <taxon>Chlorophyta</taxon>
        <taxon>core chlorophytes</taxon>
        <taxon>Chlorophyceae</taxon>
        <taxon>CS clade</taxon>
        <taxon>Chlamydomonadales</taxon>
        <taxon>Chlamydomonadaceae</taxon>
        <taxon>Chlamydomonas</taxon>
    </lineage>
</organism>
<dbReference type="RefSeq" id="XP_042921289.1">
    <property type="nucleotide sequence ID" value="XM_043065814.1"/>
</dbReference>
<dbReference type="GO" id="GO:0016279">
    <property type="term" value="F:protein-lysine N-methyltransferase activity"/>
    <property type="evidence" value="ECO:0000318"/>
    <property type="project" value="GO_Central"/>
</dbReference>
<evidence type="ECO:0000313" key="11">
    <source>
        <dbReference type="Proteomes" id="UP000006906"/>
    </source>
</evidence>
<dbReference type="FunCoup" id="A0A2K3DEP0">
    <property type="interactions" value="5"/>
</dbReference>
<dbReference type="GO" id="GO:0032259">
    <property type="term" value="P:methylation"/>
    <property type="evidence" value="ECO:0007669"/>
    <property type="project" value="UniProtKB-KW"/>
</dbReference>
<dbReference type="Gene3D" id="3.40.50.150">
    <property type="entry name" value="Vaccinia Virus protein VP39"/>
    <property type="match status" value="1"/>
</dbReference>
<dbReference type="Gramene" id="PNW78987">
    <property type="protein sequence ID" value="PNW78987"/>
    <property type="gene ID" value="CHLRE_09g396735v5"/>
</dbReference>
<dbReference type="SUPFAM" id="SSF53335">
    <property type="entry name" value="S-adenosyl-L-methionine-dependent methyltransferases"/>
    <property type="match status" value="1"/>
</dbReference>
<dbReference type="Gramene" id="PNW78986">
    <property type="protein sequence ID" value="PNW78986"/>
    <property type="gene ID" value="CHLRE_09g396735v5"/>
</dbReference>
<reference evidence="10" key="2">
    <citation type="submission" date="2017-07" db="EMBL/GenBank/DDBJ databases">
        <title>WGS assembly of Chlamydomonas reinhardtii.</title>
        <authorList>
            <consortium name="Chlamydomonas Annotation Team"/>
            <consortium name="JGI Annotation Team"/>
            <person name="Merchant S.S."/>
            <person name="Prochnik S.E."/>
            <person name="Vallon O."/>
            <person name="Harris E.H."/>
            <person name="Karpowicz S.J."/>
            <person name="Witman G.B."/>
            <person name="Terry A."/>
            <person name="Salamov A."/>
            <person name="Fritz-Laylin L.K."/>
            <person name="Marechal-Drouard L."/>
            <person name="Marshall W.F."/>
            <person name="Qu L.H."/>
            <person name="Nelson D.R."/>
            <person name="Sanderfoot A.A."/>
            <person name="Spalding M.H."/>
            <person name="Kapitonov V.V."/>
            <person name="Ren Q."/>
            <person name="Ferris P."/>
            <person name="Lindquist E."/>
            <person name="Shapiro H."/>
            <person name="Lucas S.M."/>
            <person name="Grimwood J."/>
            <person name="Schmutz J."/>
            <person name="Grigoriev I.V."/>
            <person name="Rokhsar D.S."/>
        </authorList>
    </citation>
    <scope>NUCLEOTIDE SEQUENCE</scope>
    <source>
        <strain evidence="10">CC-503 cw92 mt+</strain>
    </source>
</reference>
<keyword evidence="3" id="KW-0489">Methyltransferase</keyword>
<dbReference type="AlphaFoldDB" id="A0A2K3DEP0"/>
<dbReference type="EMBL" id="CM008970">
    <property type="protein sequence ID" value="PNW78986.1"/>
    <property type="molecule type" value="Genomic_DNA"/>
</dbReference>